<keyword evidence="4" id="KW-0410">Iron transport</keyword>
<keyword evidence="5 11" id="KW-0812">Transmembrane</keyword>
<organism evidence="16 17">
    <name type="scientific">Nitrospirillum amazonense</name>
    <dbReference type="NCBI Taxonomy" id="28077"/>
    <lineage>
        <taxon>Bacteria</taxon>
        <taxon>Pseudomonadati</taxon>
        <taxon>Pseudomonadota</taxon>
        <taxon>Alphaproteobacteria</taxon>
        <taxon>Rhodospirillales</taxon>
        <taxon>Azospirillaceae</taxon>
        <taxon>Nitrospirillum</taxon>
    </lineage>
</organism>
<accession>A0A560HKC3</accession>
<keyword evidence="3 11" id="KW-1134">Transmembrane beta strand</keyword>
<dbReference type="SUPFAM" id="SSF56935">
    <property type="entry name" value="Porins"/>
    <property type="match status" value="1"/>
</dbReference>
<feature type="signal peptide" evidence="13">
    <location>
        <begin position="1"/>
        <end position="24"/>
    </location>
</feature>
<reference evidence="16 17" key="1">
    <citation type="submission" date="2019-06" db="EMBL/GenBank/DDBJ databases">
        <title>Genomic Encyclopedia of Type Strains, Phase IV (KMG-V): Genome sequencing to study the core and pangenomes of soil and plant-associated prokaryotes.</title>
        <authorList>
            <person name="Whitman W."/>
        </authorList>
    </citation>
    <scope>NUCLEOTIDE SEQUENCE [LARGE SCALE GENOMIC DNA]</scope>
    <source>
        <strain evidence="16 17">BR 11140</strain>
    </source>
</reference>
<comment type="caution">
    <text evidence="16">The sequence shown here is derived from an EMBL/GenBank/DDBJ whole genome shotgun (WGS) entry which is preliminary data.</text>
</comment>
<evidence type="ECO:0000256" key="6">
    <source>
        <dbReference type="ARBA" id="ARBA00023004"/>
    </source>
</evidence>
<keyword evidence="8 12" id="KW-0798">TonB box</keyword>
<feature type="domain" description="TonB-dependent receptor-like beta-barrel" evidence="14">
    <location>
        <begin position="302"/>
        <end position="660"/>
    </location>
</feature>
<keyword evidence="9 11" id="KW-0472">Membrane</keyword>
<keyword evidence="6" id="KW-0408">Iron</keyword>
<keyword evidence="2 11" id="KW-0813">Transport</keyword>
<comment type="subcellular location">
    <subcellularLocation>
        <location evidence="1 11">Cell outer membrane</location>
        <topology evidence="1 11">Multi-pass membrane protein</topology>
    </subcellularLocation>
</comment>
<dbReference type="AlphaFoldDB" id="A0A560HKC3"/>
<dbReference type="InterPro" id="IPR000531">
    <property type="entry name" value="Beta-barrel_TonB"/>
</dbReference>
<sequence length="694" mass="74642">MKRFRGAAHVGATLVMLLPPAAYAATDVPPAGSGAGEQASPDGLAEIIVTAERRSSTAQKTPATINVLSGDDLTQRGVGSLDDALSGVPGVALQANNKGMNINIRGVGTSLDSTAGDPGVNTNLDGVYLRQASTIVSGLFDVARIEVLKGPQGTLYGRNATGGVVNILTSDPEPEFGYRGSLTLGDYDLVRSEAALNVPVSSDVAIRAAFGSESHAGYLDTGQEDADRVAGRVKVLWTPNETLRVLTGFSFAHDGGEGPGSVYVTEPEGSRHAVVTHEPAGSLDQKLLTAYSTIEWDPGPVRVTFIPTYSHYAYNYLGTNYGFYSQQRSREDQGTAELRLSSPIDSNIQWVTGLYYYHDQLGSYANLIDNGIVNDQPDILTRSYAAFGDATIPITDTLRLSGGVRYTKDDRTQSGTLVTGGGTTLGPFGGELTSNATNFRVGLQYDVTPRSMLYATYATGYKAGGFVPDEPGYNTYKPEKLRSFEAGIKSRFFDSRLQLNISGFYYSYDNYQTSDLGLAHYGGLSALVFNSQGTTTIYGGEIQLSYRPWSSDQFDLALSPTKSKFGTFIIPATPVSALVNVTGLELPDTPALSGSVGYQHTWQMGSGTLTGRVETFFSTAYWLEFTHAPYSNRPGYTRTDLNLTYGSEDDRWSVGVFLRNAENSWIVTQKANTAVGDYGIQPPRTYGLTLSFRS</sequence>
<evidence type="ECO:0000256" key="8">
    <source>
        <dbReference type="ARBA" id="ARBA00023077"/>
    </source>
</evidence>
<dbReference type="Pfam" id="PF00593">
    <property type="entry name" value="TonB_dep_Rec_b-barrel"/>
    <property type="match status" value="1"/>
</dbReference>
<evidence type="ECO:0000256" key="1">
    <source>
        <dbReference type="ARBA" id="ARBA00004571"/>
    </source>
</evidence>
<dbReference type="PANTHER" id="PTHR32552:SF81">
    <property type="entry name" value="TONB-DEPENDENT OUTER MEMBRANE RECEPTOR"/>
    <property type="match status" value="1"/>
</dbReference>
<evidence type="ECO:0000313" key="17">
    <source>
        <dbReference type="Proteomes" id="UP000318050"/>
    </source>
</evidence>
<feature type="chain" id="PRO_5022065408" evidence="13">
    <location>
        <begin position="25"/>
        <end position="694"/>
    </location>
</feature>
<evidence type="ECO:0000256" key="7">
    <source>
        <dbReference type="ARBA" id="ARBA00023065"/>
    </source>
</evidence>
<dbReference type="PANTHER" id="PTHR32552">
    <property type="entry name" value="FERRICHROME IRON RECEPTOR-RELATED"/>
    <property type="match status" value="1"/>
</dbReference>
<dbReference type="InterPro" id="IPR036942">
    <property type="entry name" value="Beta-barrel_TonB_sf"/>
</dbReference>
<dbReference type="EMBL" id="VITT01000040">
    <property type="protein sequence ID" value="TWB46953.1"/>
    <property type="molecule type" value="Genomic_DNA"/>
</dbReference>
<evidence type="ECO:0000313" key="16">
    <source>
        <dbReference type="EMBL" id="TWB46953.1"/>
    </source>
</evidence>
<keyword evidence="13" id="KW-0732">Signal</keyword>
<evidence type="ECO:0000256" key="12">
    <source>
        <dbReference type="RuleBase" id="RU003357"/>
    </source>
</evidence>
<dbReference type="GO" id="GO:0009279">
    <property type="term" value="C:cell outer membrane"/>
    <property type="evidence" value="ECO:0007669"/>
    <property type="project" value="UniProtKB-SubCell"/>
</dbReference>
<comment type="similarity">
    <text evidence="11 12">Belongs to the TonB-dependent receptor family.</text>
</comment>
<evidence type="ECO:0000259" key="14">
    <source>
        <dbReference type="Pfam" id="PF00593"/>
    </source>
</evidence>
<keyword evidence="10 11" id="KW-0998">Cell outer membrane</keyword>
<evidence type="ECO:0000256" key="3">
    <source>
        <dbReference type="ARBA" id="ARBA00022452"/>
    </source>
</evidence>
<dbReference type="InterPro" id="IPR039426">
    <property type="entry name" value="TonB-dep_rcpt-like"/>
</dbReference>
<evidence type="ECO:0000256" key="13">
    <source>
        <dbReference type="SAM" id="SignalP"/>
    </source>
</evidence>
<keyword evidence="7" id="KW-0406">Ion transport</keyword>
<dbReference type="PROSITE" id="PS52016">
    <property type="entry name" value="TONB_DEPENDENT_REC_3"/>
    <property type="match status" value="1"/>
</dbReference>
<evidence type="ECO:0000256" key="9">
    <source>
        <dbReference type="ARBA" id="ARBA00023136"/>
    </source>
</evidence>
<gene>
    <name evidence="16" type="ORF">FBZ92_14011</name>
</gene>
<dbReference type="Proteomes" id="UP000318050">
    <property type="component" value="Unassembled WGS sequence"/>
</dbReference>
<name>A0A560HKC3_9PROT</name>
<evidence type="ECO:0000256" key="2">
    <source>
        <dbReference type="ARBA" id="ARBA00022448"/>
    </source>
</evidence>
<evidence type="ECO:0000259" key="15">
    <source>
        <dbReference type="Pfam" id="PF07715"/>
    </source>
</evidence>
<protein>
    <submittedName>
        <fullName evidence="16">Iron complex outermembrane receptor protein</fullName>
    </submittedName>
</protein>
<evidence type="ECO:0000256" key="4">
    <source>
        <dbReference type="ARBA" id="ARBA00022496"/>
    </source>
</evidence>
<keyword evidence="16" id="KW-0675">Receptor</keyword>
<feature type="domain" description="TonB-dependent receptor plug" evidence="15">
    <location>
        <begin position="58"/>
        <end position="164"/>
    </location>
</feature>
<dbReference type="Pfam" id="PF07715">
    <property type="entry name" value="Plug"/>
    <property type="match status" value="1"/>
</dbReference>
<dbReference type="GO" id="GO:0006826">
    <property type="term" value="P:iron ion transport"/>
    <property type="evidence" value="ECO:0007669"/>
    <property type="project" value="UniProtKB-KW"/>
</dbReference>
<evidence type="ECO:0000256" key="11">
    <source>
        <dbReference type="PROSITE-ProRule" id="PRU01360"/>
    </source>
</evidence>
<dbReference type="InterPro" id="IPR012910">
    <property type="entry name" value="Plug_dom"/>
</dbReference>
<proteinExistence type="inferred from homology"/>
<dbReference type="Gene3D" id="2.40.170.20">
    <property type="entry name" value="TonB-dependent receptor, beta-barrel domain"/>
    <property type="match status" value="1"/>
</dbReference>
<evidence type="ECO:0000256" key="10">
    <source>
        <dbReference type="ARBA" id="ARBA00023237"/>
    </source>
</evidence>
<evidence type="ECO:0000256" key="5">
    <source>
        <dbReference type="ARBA" id="ARBA00022692"/>
    </source>
</evidence>